<comment type="caution">
    <text evidence="1">The sequence shown here is derived from an EMBL/GenBank/DDBJ whole genome shotgun (WGS) entry which is preliminary data.</text>
</comment>
<proteinExistence type="predicted"/>
<organism evidence="1 2">
    <name type="scientific">Allacma fusca</name>
    <dbReference type="NCBI Taxonomy" id="39272"/>
    <lineage>
        <taxon>Eukaryota</taxon>
        <taxon>Metazoa</taxon>
        <taxon>Ecdysozoa</taxon>
        <taxon>Arthropoda</taxon>
        <taxon>Hexapoda</taxon>
        <taxon>Collembola</taxon>
        <taxon>Symphypleona</taxon>
        <taxon>Sminthuridae</taxon>
        <taxon>Allacma</taxon>
    </lineage>
</organism>
<evidence type="ECO:0000313" key="1">
    <source>
        <dbReference type="EMBL" id="CAG7678296.1"/>
    </source>
</evidence>
<protein>
    <submittedName>
        <fullName evidence="1">Uncharacterized protein</fullName>
    </submittedName>
</protein>
<dbReference type="EMBL" id="CAJVCH010014549">
    <property type="protein sequence ID" value="CAG7678296.1"/>
    <property type="molecule type" value="Genomic_DNA"/>
</dbReference>
<sequence>MGLNSTRFEIQQFYFYLIQNCIRSAGAKCRSLHVQKRCDRILHKTVSHIHSKAFISKFHLRKLHHKFQQSLGGCCKTHNR</sequence>
<dbReference type="AlphaFoldDB" id="A0A8J2J8G9"/>
<gene>
    <name evidence="1" type="ORF">AFUS01_LOCUS2542</name>
</gene>
<keyword evidence="2" id="KW-1185">Reference proteome</keyword>
<dbReference type="Proteomes" id="UP000708208">
    <property type="component" value="Unassembled WGS sequence"/>
</dbReference>
<evidence type="ECO:0000313" key="2">
    <source>
        <dbReference type="Proteomes" id="UP000708208"/>
    </source>
</evidence>
<name>A0A8J2J8G9_9HEXA</name>
<accession>A0A8J2J8G9</accession>
<reference evidence="1" key="1">
    <citation type="submission" date="2021-06" db="EMBL/GenBank/DDBJ databases">
        <authorList>
            <person name="Hodson N. C."/>
            <person name="Mongue J. A."/>
            <person name="Jaron S. K."/>
        </authorList>
    </citation>
    <scope>NUCLEOTIDE SEQUENCE</scope>
</reference>